<feature type="compositionally biased region" description="Gly residues" evidence="1">
    <location>
        <begin position="120"/>
        <end position="129"/>
    </location>
</feature>
<comment type="caution">
    <text evidence="2">The sequence shown here is derived from an EMBL/GenBank/DDBJ whole genome shotgun (WGS) entry which is preliminary data.</text>
</comment>
<dbReference type="AlphaFoldDB" id="A0AAV7U764"/>
<gene>
    <name evidence="2" type="ORF">NDU88_000719</name>
</gene>
<proteinExistence type="predicted"/>
<evidence type="ECO:0000313" key="2">
    <source>
        <dbReference type="EMBL" id="KAJ1183909.1"/>
    </source>
</evidence>
<feature type="region of interest" description="Disordered" evidence="1">
    <location>
        <begin position="73"/>
        <end position="129"/>
    </location>
</feature>
<keyword evidence="3" id="KW-1185">Reference proteome</keyword>
<sequence length="129" mass="13614">MTPPAVTSHGSQQISHLGHDPVGPRVLLILEDDVRVVVGRQLLEALRVARYLALIAPTGPQGLLRHVRDELLVGERDEPGGPRPAADHPAGPAAQRPGAPQQQSAAHGQQMEGQQLHGEAGPGGTLVRR</sequence>
<name>A0AAV7U764_PLEWA</name>
<accession>A0AAV7U764</accession>
<reference evidence="2" key="1">
    <citation type="journal article" date="2022" name="bioRxiv">
        <title>Sequencing and chromosome-scale assembly of the giantPleurodeles waltlgenome.</title>
        <authorList>
            <person name="Brown T."/>
            <person name="Elewa A."/>
            <person name="Iarovenko S."/>
            <person name="Subramanian E."/>
            <person name="Araus A.J."/>
            <person name="Petzold A."/>
            <person name="Susuki M."/>
            <person name="Suzuki K.-i.T."/>
            <person name="Hayashi T."/>
            <person name="Toyoda A."/>
            <person name="Oliveira C."/>
            <person name="Osipova E."/>
            <person name="Leigh N.D."/>
            <person name="Simon A."/>
            <person name="Yun M.H."/>
        </authorList>
    </citation>
    <scope>NUCLEOTIDE SEQUENCE</scope>
    <source>
        <strain evidence="2">20211129_DDA</strain>
        <tissue evidence="2">Liver</tissue>
    </source>
</reference>
<dbReference type="EMBL" id="JANPWB010000005">
    <property type="protein sequence ID" value="KAJ1183909.1"/>
    <property type="molecule type" value="Genomic_DNA"/>
</dbReference>
<organism evidence="2 3">
    <name type="scientific">Pleurodeles waltl</name>
    <name type="common">Iberian ribbed newt</name>
    <dbReference type="NCBI Taxonomy" id="8319"/>
    <lineage>
        <taxon>Eukaryota</taxon>
        <taxon>Metazoa</taxon>
        <taxon>Chordata</taxon>
        <taxon>Craniata</taxon>
        <taxon>Vertebrata</taxon>
        <taxon>Euteleostomi</taxon>
        <taxon>Amphibia</taxon>
        <taxon>Batrachia</taxon>
        <taxon>Caudata</taxon>
        <taxon>Salamandroidea</taxon>
        <taxon>Salamandridae</taxon>
        <taxon>Pleurodelinae</taxon>
        <taxon>Pleurodeles</taxon>
    </lineage>
</organism>
<evidence type="ECO:0000313" key="3">
    <source>
        <dbReference type="Proteomes" id="UP001066276"/>
    </source>
</evidence>
<feature type="region of interest" description="Disordered" evidence="1">
    <location>
        <begin position="1"/>
        <end position="20"/>
    </location>
</feature>
<dbReference type="Proteomes" id="UP001066276">
    <property type="component" value="Chromosome 3_1"/>
</dbReference>
<evidence type="ECO:0000256" key="1">
    <source>
        <dbReference type="SAM" id="MobiDB-lite"/>
    </source>
</evidence>
<feature type="compositionally biased region" description="Low complexity" evidence="1">
    <location>
        <begin position="89"/>
        <end position="106"/>
    </location>
</feature>
<protein>
    <submittedName>
        <fullName evidence="2">Uncharacterized protein</fullName>
    </submittedName>
</protein>